<dbReference type="Proteomes" id="UP000002457">
    <property type="component" value="Chromosome"/>
</dbReference>
<dbReference type="InterPro" id="IPR035906">
    <property type="entry name" value="MetI-like_sf"/>
</dbReference>
<evidence type="ECO:0000256" key="1">
    <source>
        <dbReference type="ARBA" id="ARBA00004651"/>
    </source>
</evidence>
<dbReference type="Gene3D" id="1.10.3720.10">
    <property type="entry name" value="MetI-like"/>
    <property type="match status" value="1"/>
</dbReference>
<keyword evidence="6 8" id="KW-1133">Transmembrane helix</keyword>
<dbReference type="GeneID" id="7272199"/>
<gene>
    <name evidence="10" type="ordered locus">Mpal_1657</name>
</gene>
<feature type="transmembrane region" description="Helical" evidence="8">
    <location>
        <begin position="162"/>
        <end position="183"/>
    </location>
</feature>
<dbReference type="AlphaFoldDB" id="B8GJC8"/>
<dbReference type="KEGG" id="mpl:Mpal_1657"/>
<feature type="domain" description="ABC transmembrane type-1" evidence="9">
    <location>
        <begin position="19"/>
        <end position="207"/>
    </location>
</feature>
<dbReference type="eggNOG" id="arCOG01798">
    <property type="taxonomic scope" value="Archaea"/>
</dbReference>
<dbReference type="EMBL" id="CP001338">
    <property type="protein sequence ID" value="ACL16969.1"/>
    <property type="molecule type" value="Genomic_DNA"/>
</dbReference>
<evidence type="ECO:0000313" key="10">
    <source>
        <dbReference type="EMBL" id="ACL16969.1"/>
    </source>
</evidence>
<keyword evidence="4 8" id="KW-0812">Transmembrane</keyword>
<dbReference type="Pfam" id="PF00528">
    <property type="entry name" value="BPD_transp_1"/>
    <property type="match status" value="1"/>
</dbReference>
<keyword evidence="7 8" id="KW-0472">Membrane</keyword>
<keyword evidence="2 8" id="KW-0813">Transport</keyword>
<evidence type="ECO:0000256" key="7">
    <source>
        <dbReference type="ARBA" id="ARBA00023136"/>
    </source>
</evidence>
<feature type="transmembrane region" description="Helical" evidence="8">
    <location>
        <begin position="83"/>
        <end position="102"/>
    </location>
</feature>
<evidence type="ECO:0000259" key="9">
    <source>
        <dbReference type="PROSITE" id="PS50928"/>
    </source>
</evidence>
<dbReference type="GO" id="GO:0006865">
    <property type="term" value="P:amino acid transport"/>
    <property type="evidence" value="ECO:0007669"/>
    <property type="project" value="UniProtKB-KW"/>
</dbReference>
<dbReference type="PANTHER" id="PTHR30614">
    <property type="entry name" value="MEMBRANE COMPONENT OF AMINO ACID ABC TRANSPORTER"/>
    <property type="match status" value="1"/>
</dbReference>
<comment type="similarity">
    <text evidence="8">Belongs to the binding-protein-dependent transport system permease family.</text>
</comment>
<feature type="transmembrane region" description="Helical" evidence="8">
    <location>
        <begin position="20"/>
        <end position="42"/>
    </location>
</feature>
<evidence type="ECO:0000256" key="3">
    <source>
        <dbReference type="ARBA" id="ARBA00022475"/>
    </source>
</evidence>
<dbReference type="PANTHER" id="PTHR30614:SF0">
    <property type="entry name" value="L-CYSTINE TRANSPORT SYSTEM PERMEASE PROTEIN TCYL"/>
    <property type="match status" value="1"/>
</dbReference>
<sequence length="226" mass="24279" precursor="true">MTTPDFILTILLPAIGSGLLVTLGLVACSAPFGLLTGIGVALGRTYGSPFTASVCRLFVLLVKGCPLLILLFIIYFGLPSVGIRFSAFVASVLGFILCNGAYTSEYIRGALGSIRDGQMTAALALGMTRRQAIRYVMLPQAMRRAIPGIANEMIYLIKYSSLAYMLTCIEVTGAGKIVAAKYFTYTETFAVVGLVYLALVTIATWMANYLEVRYRIPGMVNAGEPI</sequence>
<keyword evidence="3" id="KW-1003">Cell membrane</keyword>
<dbReference type="CDD" id="cd06261">
    <property type="entry name" value="TM_PBP2"/>
    <property type="match status" value="1"/>
</dbReference>
<dbReference type="GO" id="GO:0022857">
    <property type="term" value="F:transmembrane transporter activity"/>
    <property type="evidence" value="ECO:0007669"/>
    <property type="project" value="InterPro"/>
</dbReference>
<evidence type="ECO:0000256" key="2">
    <source>
        <dbReference type="ARBA" id="ARBA00022448"/>
    </source>
</evidence>
<evidence type="ECO:0000256" key="8">
    <source>
        <dbReference type="RuleBase" id="RU363032"/>
    </source>
</evidence>
<name>B8GJC8_METPE</name>
<accession>B8GJC8</accession>
<dbReference type="STRING" id="521011.Mpal_1657"/>
<proteinExistence type="inferred from homology"/>
<keyword evidence="5" id="KW-0029">Amino-acid transport</keyword>
<evidence type="ECO:0000256" key="4">
    <source>
        <dbReference type="ARBA" id="ARBA00022692"/>
    </source>
</evidence>
<dbReference type="GO" id="GO:0043190">
    <property type="term" value="C:ATP-binding cassette (ABC) transporter complex"/>
    <property type="evidence" value="ECO:0007669"/>
    <property type="project" value="InterPro"/>
</dbReference>
<dbReference type="SUPFAM" id="SSF161098">
    <property type="entry name" value="MetI-like"/>
    <property type="match status" value="1"/>
</dbReference>
<dbReference type="NCBIfam" id="TIGR01726">
    <property type="entry name" value="HEQRo_perm_3TM"/>
    <property type="match status" value="1"/>
</dbReference>
<evidence type="ECO:0000256" key="5">
    <source>
        <dbReference type="ARBA" id="ARBA00022970"/>
    </source>
</evidence>
<dbReference type="InterPro" id="IPR010065">
    <property type="entry name" value="AA_ABC_transptr_permease_3TM"/>
</dbReference>
<reference evidence="10 11" key="1">
    <citation type="journal article" date="2015" name="Genome Announc.">
        <title>Complete Genome Sequence of Methanosphaerula palustris E1-9CT, a Hydrogenotrophic Methanogen Isolated from a Minerotrophic Fen Peatland.</title>
        <authorList>
            <person name="Cadillo-Quiroz H."/>
            <person name="Browne P."/>
            <person name="Kyrpides N."/>
            <person name="Woyke T."/>
            <person name="Goodwin L."/>
            <person name="Detter C."/>
            <person name="Yavitt J.B."/>
            <person name="Zinder S.H."/>
        </authorList>
    </citation>
    <scope>NUCLEOTIDE SEQUENCE [LARGE SCALE GENOMIC DNA]</scope>
    <source>
        <strain evidence="11">ATCC BAA-1556 / DSM 19958 / E1-9c</strain>
    </source>
</reference>
<organism evidence="10 11">
    <name type="scientific">Methanosphaerula palustris (strain ATCC BAA-1556 / DSM 19958 / E1-9c)</name>
    <dbReference type="NCBI Taxonomy" id="521011"/>
    <lineage>
        <taxon>Archaea</taxon>
        <taxon>Methanobacteriati</taxon>
        <taxon>Methanobacteriota</taxon>
        <taxon>Stenosarchaea group</taxon>
        <taxon>Methanomicrobia</taxon>
        <taxon>Methanomicrobiales</taxon>
        <taxon>Methanoregulaceae</taxon>
        <taxon>Methanosphaerula</taxon>
    </lineage>
</organism>
<dbReference type="InterPro" id="IPR000515">
    <property type="entry name" value="MetI-like"/>
</dbReference>
<feature type="transmembrane region" description="Helical" evidence="8">
    <location>
        <begin position="189"/>
        <end position="210"/>
    </location>
</feature>
<dbReference type="RefSeq" id="WP_012618288.1">
    <property type="nucleotide sequence ID" value="NC_011832.1"/>
</dbReference>
<evidence type="ECO:0000256" key="6">
    <source>
        <dbReference type="ARBA" id="ARBA00022989"/>
    </source>
</evidence>
<comment type="subcellular location">
    <subcellularLocation>
        <location evidence="1 8">Cell membrane</location>
        <topology evidence="1 8">Multi-pass membrane protein</topology>
    </subcellularLocation>
</comment>
<feature type="transmembrane region" description="Helical" evidence="8">
    <location>
        <begin position="54"/>
        <end position="77"/>
    </location>
</feature>
<dbReference type="PROSITE" id="PS50928">
    <property type="entry name" value="ABC_TM1"/>
    <property type="match status" value="1"/>
</dbReference>
<dbReference type="OrthoDB" id="60458at2157"/>
<protein>
    <submittedName>
        <fullName evidence="10">Polar amino acid ABC transporter, inner membrane subunit</fullName>
    </submittedName>
</protein>
<dbReference type="HOGENOM" id="CLU_019602_1_4_2"/>
<evidence type="ECO:0000313" key="11">
    <source>
        <dbReference type="Proteomes" id="UP000002457"/>
    </source>
</evidence>
<keyword evidence="11" id="KW-1185">Reference proteome</keyword>
<dbReference type="InterPro" id="IPR043429">
    <property type="entry name" value="ArtM/GltK/GlnP/TcyL/YhdX-like"/>
</dbReference>